<keyword evidence="2" id="KW-0472">Membrane</keyword>
<evidence type="ECO:0000256" key="2">
    <source>
        <dbReference type="SAM" id="Phobius"/>
    </source>
</evidence>
<feature type="transmembrane region" description="Helical" evidence="2">
    <location>
        <begin position="6"/>
        <end position="25"/>
    </location>
</feature>
<evidence type="ECO:0000313" key="4">
    <source>
        <dbReference type="Proteomes" id="UP000005801"/>
    </source>
</evidence>
<keyword evidence="2" id="KW-0812">Transmembrane</keyword>
<name>A6GFS8_9BACT</name>
<dbReference type="Proteomes" id="UP000005801">
    <property type="component" value="Unassembled WGS sequence"/>
</dbReference>
<keyword evidence="2" id="KW-1133">Transmembrane helix</keyword>
<proteinExistence type="predicted"/>
<feature type="transmembrane region" description="Helical" evidence="2">
    <location>
        <begin position="131"/>
        <end position="151"/>
    </location>
</feature>
<reference evidence="3 4" key="1">
    <citation type="submission" date="2007-06" db="EMBL/GenBank/DDBJ databases">
        <authorList>
            <person name="Shimkets L."/>
            <person name="Ferriera S."/>
            <person name="Johnson J."/>
            <person name="Kravitz S."/>
            <person name="Beeson K."/>
            <person name="Sutton G."/>
            <person name="Rogers Y.-H."/>
            <person name="Friedman R."/>
            <person name="Frazier M."/>
            <person name="Venter J.C."/>
        </authorList>
    </citation>
    <scope>NUCLEOTIDE SEQUENCE [LARGE SCALE GENOMIC DNA]</scope>
    <source>
        <strain evidence="3 4">SIR-1</strain>
    </source>
</reference>
<feature type="region of interest" description="Disordered" evidence="1">
    <location>
        <begin position="201"/>
        <end position="234"/>
    </location>
</feature>
<keyword evidence="4" id="KW-1185">Reference proteome</keyword>
<dbReference type="EMBL" id="ABCS01000097">
    <property type="protein sequence ID" value="EDM75275.1"/>
    <property type="molecule type" value="Genomic_DNA"/>
</dbReference>
<protein>
    <recommendedName>
        <fullName evidence="5">MotA/TolQ/ExbB proton channel domain-containing protein</fullName>
    </recommendedName>
</protein>
<feature type="transmembrane region" description="Helical" evidence="2">
    <location>
        <begin position="106"/>
        <end position="125"/>
    </location>
</feature>
<evidence type="ECO:0008006" key="5">
    <source>
        <dbReference type="Google" id="ProtNLM"/>
    </source>
</evidence>
<comment type="caution">
    <text evidence="3">The sequence shown here is derived from an EMBL/GenBank/DDBJ whole genome shotgun (WGS) entry which is preliminary data.</text>
</comment>
<evidence type="ECO:0000256" key="1">
    <source>
        <dbReference type="SAM" id="MobiDB-lite"/>
    </source>
</evidence>
<feature type="compositionally biased region" description="Basic and acidic residues" evidence="1">
    <location>
        <begin position="201"/>
        <end position="211"/>
    </location>
</feature>
<dbReference type="AlphaFoldDB" id="A6GFS8"/>
<accession>A6GFS8</accession>
<organism evidence="3 4">
    <name type="scientific">Plesiocystis pacifica SIR-1</name>
    <dbReference type="NCBI Taxonomy" id="391625"/>
    <lineage>
        <taxon>Bacteria</taxon>
        <taxon>Pseudomonadati</taxon>
        <taxon>Myxococcota</taxon>
        <taxon>Polyangia</taxon>
        <taxon>Nannocystales</taxon>
        <taxon>Nannocystaceae</taxon>
        <taxon>Plesiocystis</taxon>
    </lineage>
</organism>
<sequence>MLGPAGLAVLGVDALALAVALIAWLRGREHYDRFYTTTRPLRALVAELSKDAPLRRRLENGRPLDLDELERALDGTPVAARYVASFAAFVEGIELLERLASLVPRVGLLVGLIAFVLGSSSAAGVPTGPLAAGAAAWAWGVVGGLLLGVIAQRCRKLESRGIGLATRAVREGLSANEDLQETVTGEGMIAGLLEEGLLERANENKQRDRSKGGPRRLSLSKLGKGRRGVADPST</sequence>
<evidence type="ECO:0000313" key="3">
    <source>
        <dbReference type="EMBL" id="EDM75275.1"/>
    </source>
</evidence>
<gene>
    <name evidence="3" type="ORF">PPSIR1_41254</name>
</gene>